<organism evidence="5 6">
    <name type="scientific">Riccia fluitans</name>
    <dbReference type="NCBI Taxonomy" id="41844"/>
    <lineage>
        <taxon>Eukaryota</taxon>
        <taxon>Viridiplantae</taxon>
        <taxon>Streptophyta</taxon>
        <taxon>Embryophyta</taxon>
        <taxon>Marchantiophyta</taxon>
        <taxon>Marchantiopsida</taxon>
        <taxon>Marchantiidae</taxon>
        <taxon>Marchantiales</taxon>
        <taxon>Ricciaceae</taxon>
        <taxon>Riccia</taxon>
    </lineage>
</organism>
<dbReference type="Gene3D" id="1.10.238.10">
    <property type="entry name" value="EF-hand"/>
    <property type="match status" value="2"/>
</dbReference>
<dbReference type="PROSITE" id="PS50222">
    <property type="entry name" value="EF_HAND_2"/>
    <property type="match status" value="4"/>
</dbReference>
<evidence type="ECO:0000259" key="4">
    <source>
        <dbReference type="PROSITE" id="PS50222"/>
    </source>
</evidence>
<accession>A0ABD1Y003</accession>
<evidence type="ECO:0000256" key="1">
    <source>
        <dbReference type="ARBA" id="ARBA00022723"/>
    </source>
</evidence>
<dbReference type="PROSITE" id="PS00018">
    <property type="entry name" value="EF_HAND_1"/>
    <property type="match status" value="4"/>
</dbReference>
<dbReference type="SUPFAM" id="SSF47473">
    <property type="entry name" value="EF-hand"/>
    <property type="match status" value="1"/>
</dbReference>
<keyword evidence="3" id="KW-0106">Calcium</keyword>
<dbReference type="FunFam" id="1.10.238.10:FF:000089">
    <property type="entry name" value="calmodulin-like protein 3"/>
    <property type="match status" value="1"/>
</dbReference>
<dbReference type="InterPro" id="IPR011992">
    <property type="entry name" value="EF-hand-dom_pair"/>
</dbReference>
<name>A0ABD1Y003_9MARC</name>
<sequence length="244" mass="27009">MEVISLGKGGGGKNTDSGLTLKDLDRFFEALGIKGNKLQELEEKLPWLKCGKPKAESPAVKEKSFSMTVENRCDQDGKNAASECTRTEDSDLQTSELGRIFRAVDENQDGLICADDLQRFMGRLGQELSQEEAVAMVATVDQNRDGSVGFEEFCNLYDSCLAGGKKVDDDEDEELKEAFRLYDTNNDGYISCKELQAVLLALGLPEGKSLKTCELMIRNVDLDGNGEIDIKEFKKMMSSDSFLR</sequence>
<feature type="domain" description="EF-hand" evidence="4">
    <location>
        <begin position="208"/>
        <end position="243"/>
    </location>
</feature>
<feature type="domain" description="EF-hand" evidence="4">
    <location>
        <begin position="170"/>
        <end position="205"/>
    </location>
</feature>
<dbReference type="CDD" id="cd00051">
    <property type="entry name" value="EFh"/>
    <property type="match status" value="1"/>
</dbReference>
<dbReference type="SMART" id="SM00054">
    <property type="entry name" value="EFh"/>
    <property type="match status" value="4"/>
</dbReference>
<feature type="domain" description="EF-hand" evidence="4">
    <location>
        <begin position="92"/>
        <end position="127"/>
    </location>
</feature>
<dbReference type="Proteomes" id="UP001605036">
    <property type="component" value="Unassembled WGS sequence"/>
</dbReference>
<comment type="caution">
    <text evidence="5">The sequence shown here is derived from an EMBL/GenBank/DDBJ whole genome shotgun (WGS) entry which is preliminary data.</text>
</comment>
<dbReference type="AlphaFoldDB" id="A0ABD1Y003"/>
<dbReference type="PANTHER" id="PTHR10891">
    <property type="entry name" value="EF-HAND CALCIUM-BINDING DOMAIN CONTAINING PROTEIN"/>
    <property type="match status" value="1"/>
</dbReference>
<evidence type="ECO:0000313" key="6">
    <source>
        <dbReference type="Proteomes" id="UP001605036"/>
    </source>
</evidence>
<dbReference type="EMBL" id="JBHFFA010000006">
    <property type="protein sequence ID" value="KAL2620013.1"/>
    <property type="molecule type" value="Genomic_DNA"/>
</dbReference>
<protein>
    <recommendedName>
        <fullName evidence="4">EF-hand domain-containing protein</fullName>
    </recommendedName>
</protein>
<feature type="domain" description="EF-hand" evidence="4">
    <location>
        <begin position="128"/>
        <end position="163"/>
    </location>
</feature>
<keyword evidence="2" id="KW-0677">Repeat</keyword>
<keyword evidence="1" id="KW-0479">Metal-binding</keyword>
<dbReference type="InterPro" id="IPR018247">
    <property type="entry name" value="EF_Hand_1_Ca_BS"/>
</dbReference>
<gene>
    <name evidence="5" type="ORF">R1flu_000218</name>
</gene>
<dbReference type="InterPro" id="IPR002048">
    <property type="entry name" value="EF_hand_dom"/>
</dbReference>
<proteinExistence type="predicted"/>
<dbReference type="GO" id="GO:0046872">
    <property type="term" value="F:metal ion binding"/>
    <property type="evidence" value="ECO:0007669"/>
    <property type="project" value="UniProtKB-KW"/>
</dbReference>
<evidence type="ECO:0000313" key="5">
    <source>
        <dbReference type="EMBL" id="KAL2620013.1"/>
    </source>
</evidence>
<dbReference type="InterPro" id="IPR039647">
    <property type="entry name" value="EF_hand_pair_protein_CML-like"/>
</dbReference>
<evidence type="ECO:0000256" key="2">
    <source>
        <dbReference type="ARBA" id="ARBA00022737"/>
    </source>
</evidence>
<dbReference type="Pfam" id="PF13499">
    <property type="entry name" value="EF-hand_7"/>
    <property type="match status" value="2"/>
</dbReference>
<evidence type="ECO:0000256" key="3">
    <source>
        <dbReference type="ARBA" id="ARBA00022837"/>
    </source>
</evidence>
<reference evidence="5 6" key="1">
    <citation type="submission" date="2024-09" db="EMBL/GenBank/DDBJ databases">
        <title>Chromosome-scale assembly of Riccia fluitans.</title>
        <authorList>
            <person name="Paukszto L."/>
            <person name="Sawicki J."/>
            <person name="Karawczyk K."/>
            <person name="Piernik-Szablinska J."/>
            <person name="Szczecinska M."/>
            <person name="Mazdziarz M."/>
        </authorList>
    </citation>
    <scope>NUCLEOTIDE SEQUENCE [LARGE SCALE GENOMIC DNA]</scope>
    <source>
        <strain evidence="5">Rf_01</strain>
        <tissue evidence="5">Aerial parts of the thallus</tissue>
    </source>
</reference>
<keyword evidence="6" id="KW-1185">Reference proteome</keyword>